<keyword evidence="1 2" id="KW-0732">Signal</keyword>
<gene>
    <name evidence="4" type="ORF">KQ910_23545</name>
</gene>
<feature type="chain" id="PRO_5047016294" evidence="2">
    <location>
        <begin position="24"/>
        <end position="284"/>
    </location>
</feature>
<name>A0ABS6IRW6_9HYPH</name>
<evidence type="ECO:0000259" key="3">
    <source>
        <dbReference type="SMART" id="SM00062"/>
    </source>
</evidence>
<protein>
    <submittedName>
        <fullName evidence="4">Transporter substrate-binding domain-containing protein</fullName>
    </submittedName>
</protein>
<feature type="signal peptide" evidence="2">
    <location>
        <begin position="1"/>
        <end position="23"/>
    </location>
</feature>
<proteinExistence type="predicted"/>
<dbReference type="PANTHER" id="PTHR35936:SF17">
    <property type="entry name" value="ARGININE-BINDING EXTRACELLULAR PROTEIN ARTP"/>
    <property type="match status" value="1"/>
</dbReference>
<accession>A0ABS6IRW6</accession>
<evidence type="ECO:0000313" key="5">
    <source>
        <dbReference type="Proteomes" id="UP000727907"/>
    </source>
</evidence>
<evidence type="ECO:0000256" key="1">
    <source>
        <dbReference type="ARBA" id="ARBA00022729"/>
    </source>
</evidence>
<dbReference type="PANTHER" id="PTHR35936">
    <property type="entry name" value="MEMBRANE-BOUND LYTIC MUREIN TRANSGLYCOSYLASE F"/>
    <property type="match status" value="1"/>
</dbReference>
<dbReference type="RefSeq" id="WP_216965930.1">
    <property type="nucleotide sequence ID" value="NZ_JAHOPB010000003.1"/>
</dbReference>
<organism evidence="4 5">
    <name type="scientific">Reyranella humidisoli</name>
    <dbReference type="NCBI Taxonomy" id="2849149"/>
    <lineage>
        <taxon>Bacteria</taxon>
        <taxon>Pseudomonadati</taxon>
        <taxon>Pseudomonadota</taxon>
        <taxon>Alphaproteobacteria</taxon>
        <taxon>Hyphomicrobiales</taxon>
        <taxon>Reyranellaceae</taxon>
        <taxon>Reyranella</taxon>
    </lineage>
</organism>
<dbReference type="EMBL" id="JAHOPB010000003">
    <property type="protein sequence ID" value="MBU8876769.1"/>
    <property type="molecule type" value="Genomic_DNA"/>
</dbReference>
<dbReference type="Proteomes" id="UP000727907">
    <property type="component" value="Unassembled WGS sequence"/>
</dbReference>
<feature type="domain" description="Solute-binding protein family 3/N-terminal" evidence="3">
    <location>
        <begin position="29"/>
        <end position="251"/>
    </location>
</feature>
<reference evidence="4 5" key="1">
    <citation type="submission" date="2021-06" db="EMBL/GenBank/DDBJ databases">
        <authorList>
            <person name="Lee D.H."/>
        </authorList>
    </citation>
    <scope>NUCLEOTIDE SEQUENCE [LARGE SCALE GENOMIC DNA]</scope>
    <source>
        <strain evidence="4 5">MMS21-HV4-11</strain>
    </source>
</reference>
<comment type="caution">
    <text evidence="4">The sequence shown here is derived from an EMBL/GenBank/DDBJ whole genome shotgun (WGS) entry which is preliminary data.</text>
</comment>
<sequence>MTIQRRIAAIAIAALMCASPALAQDKKPPLRTGVDGTFAPHAMPKLGGGVEGFQIDVFTEAAKRMKRDITIDAVSFSTLIPGMQSGRYDFIAAPTTVTKERAENMLFTAGYLWTAFQFGIKKGSAPIKSWADLKGKAVAVNKGTPYETLAKKMGEEHGFTVQVYDTQPDATQAVLSGRAYATLGGNTTIVYAASKNPQFIADLELAETRAHWAAPVPKDNPKLRAELQDALDCMKKDGTMAKFYEKWFNKKPAADDLAVVVTPGYGVPGMPGYDPTPHELKCGG</sequence>
<dbReference type="Pfam" id="PF00497">
    <property type="entry name" value="SBP_bac_3"/>
    <property type="match status" value="1"/>
</dbReference>
<dbReference type="SMART" id="SM00062">
    <property type="entry name" value="PBPb"/>
    <property type="match status" value="1"/>
</dbReference>
<dbReference type="InterPro" id="IPR001638">
    <property type="entry name" value="Solute-binding_3/MltF_N"/>
</dbReference>
<evidence type="ECO:0000256" key="2">
    <source>
        <dbReference type="SAM" id="SignalP"/>
    </source>
</evidence>
<evidence type="ECO:0000313" key="4">
    <source>
        <dbReference type="EMBL" id="MBU8876769.1"/>
    </source>
</evidence>
<keyword evidence="5" id="KW-1185">Reference proteome</keyword>